<dbReference type="SMART" id="SM00209">
    <property type="entry name" value="TSP1"/>
    <property type="match status" value="1"/>
</dbReference>
<dbReference type="Proteomes" id="UP001164746">
    <property type="component" value="Chromosome 16"/>
</dbReference>
<keyword evidence="4" id="KW-0472">Membrane</keyword>
<dbReference type="Pfam" id="PF00090">
    <property type="entry name" value="TSP_1"/>
    <property type="match status" value="1"/>
</dbReference>
<protein>
    <submittedName>
        <fullName evidence="5">AGRB1-like protein</fullName>
    </submittedName>
</protein>
<keyword evidence="4" id="KW-0812">Transmembrane</keyword>
<name>A0ABY7G5P9_MYAAR</name>
<keyword evidence="4" id="KW-1133">Transmembrane helix</keyword>
<dbReference type="Gene3D" id="2.20.100.10">
    <property type="entry name" value="Thrombospondin type-1 (TSP1) repeat"/>
    <property type="match status" value="1"/>
</dbReference>
<dbReference type="EMBL" id="CP111027">
    <property type="protein sequence ID" value="WAR29755.1"/>
    <property type="molecule type" value="Genomic_DNA"/>
</dbReference>
<dbReference type="InterPro" id="IPR052065">
    <property type="entry name" value="Compl_asym_regulator"/>
</dbReference>
<feature type="non-terminal residue" evidence="5">
    <location>
        <position position="1"/>
    </location>
</feature>
<organism evidence="5 6">
    <name type="scientific">Mya arenaria</name>
    <name type="common">Soft-shell clam</name>
    <dbReference type="NCBI Taxonomy" id="6604"/>
    <lineage>
        <taxon>Eukaryota</taxon>
        <taxon>Metazoa</taxon>
        <taxon>Spiralia</taxon>
        <taxon>Lophotrochozoa</taxon>
        <taxon>Mollusca</taxon>
        <taxon>Bivalvia</taxon>
        <taxon>Autobranchia</taxon>
        <taxon>Heteroconchia</taxon>
        <taxon>Euheterodonta</taxon>
        <taxon>Imparidentia</taxon>
        <taxon>Neoheterodontei</taxon>
        <taxon>Myida</taxon>
        <taxon>Myoidea</taxon>
        <taxon>Myidae</taxon>
        <taxon>Mya</taxon>
    </lineage>
</organism>
<dbReference type="PANTHER" id="PTHR22906">
    <property type="entry name" value="PROPERDIN"/>
    <property type="match status" value="1"/>
</dbReference>
<feature type="coiled-coil region" evidence="3">
    <location>
        <begin position="255"/>
        <end position="282"/>
    </location>
</feature>
<keyword evidence="3" id="KW-0175">Coiled coil</keyword>
<dbReference type="SUPFAM" id="SSF82895">
    <property type="entry name" value="TSP-1 type 1 repeat"/>
    <property type="match status" value="1"/>
</dbReference>
<feature type="transmembrane region" description="Helical" evidence="4">
    <location>
        <begin position="24"/>
        <end position="45"/>
    </location>
</feature>
<dbReference type="InterPro" id="IPR036383">
    <property type="entry name" value="TSP1_rpt_sf"/>
</dbReference>
<dbReference type="InterPro" id="IPR000884">
    <property type="entry name" value="TSP1_rpt"/>
</dbReference>
<reference evidence="5" key="1">
    <citation type="submission" date="2022-11" db="EMBL/GenBank/DDBJ databases">
        <title>Centuries of genome instability and evolution in soft-shell clam transmissible cancer (bioRxiv).</title>
        <authorList>
            <person name="Hart S.F.M."/>
            <person name="Yonemitsu M.A."/>
            <person name="Giersch R.M."/>
            <person name="Beal B.F."/>
            <person name="Arriagada G."/>
            <person name="Davis B.W."/>
            <person name="Ostrander E.A."/>
            <person name="Goff S.P."/>
            <person name="Metzger M.J."/>
        </authorList>
    </citation>
    <scope>NUCLEOTIDE SEQUENCE</scope>
    <source>
        <strain evidence="5">MELC-2E11</strain>
        <tissue evidence="5">Siphon/mantle</tissue>
    </source>
</reference>
<accession>A0ABY7G5P9</accession>
<evidence type="ECO:0000313" key="6">
    <source>
        <dbReference type="Proteomes" id="UP001164746"/>
    </source>
</evidence>
<gene>
    <name evidence="5" type="ORF">MAR_003323</name>
</gene>
<keyword evidence="1" id="KW-0677">Repeat</keyword>
<evidence type="ECO:0000256" key="2">
    <source>
        <dbReference type="ARBA" id="ARBA00023157"/>
    </source>
</evidence>
<evidence type="ECO:0000256" key="3">
    <source>
        <dbReference type="SAM" id="Coils"/>
    </source>
</evidence>
<evidence type="ECO:0000256" key="1">
    <source>
        <dbReference type="ARBA" id="ARBA00022737"/>
    </source>
</evidence>
<sequence length="363" mass="41058">MKSSYKSFDLFRTYLYQLNVYRMVWIRPSVVVLMIVIQTCSAGRLERMERRLEMKLKAFQAYVEVRLDATDGDFGTLADRVSKLEAIVSTSENDISEKRSNGSRNEHTKAYTKPEVNHIQNTLTMYKRSFEKQKQEMNDVKMVFKDALSVFLNNASLTVSTLFNAVNEHVNNSADDISATLKNVSDTVVKSGSHLRSDIFTYLGNLSSEVKTELALHVEGATDDNNKTLIALNSQVRDHIANETESLEVFKTKILQDVNEARALVQNETTELEKKVEELIGRAKEVVGIIDEQRSTIEDGIMVTNRALHSSWSDWSAWSDCSQSCDSGRKSRHRSCDVTPPTIDGICIGNATETEQCFIHEFC</sequence>
<keyword evidence="6" id="KW-1185">Reference proteome</keyword>
<evidence type="ECO:0000313" key="5">
    <source>
        <dbReference type="EMBL" id="WAR29755.1"/>
    </source>
</evidence>
<proteinExistence type="predicted"/>
<evidence type="ECO:0000256" key="4">
    <source>
        <dbReference type="SAM" id="Phobius"/>
    </source>
</evidence>
<keyword evidence="2" id="KW-1015">Disulfide bond</keyword>